<proteinExistence type="predicted"/>
<dbReference type="AlphaFoldDB" id="A0A0K2TWT9"/>
<reference evidence="1" key="1">
    <citation type="submission" date="2014-05" db="EMBL/GenBank/DDBJ databases">
        <authorList>
            <person name="Chronopoulou M."/>
        </authorList>
    </citation>
    <scope>NUCLEOTIDE SEQUENCE</scope>
    <source>
        <tissue evidence="1">Whole organism</tissue>
    </source>
</reference>
<protein>
    <submittedName>
        <fullName evidence="1">Uncharacterized protein</fullName>
    </submittedName>
</protein>
<dbReference type="EMBL" id="HACA01013088">
    <property type="protein sequence ID" value="CDW30449.1"/>
    <property type="molecule type" value="Transcribed_RNA"/>
</dbReference>
<evidence type="ECO:0000313" key="1">
    <source>
        <dbReference type="EMBL" id="CDW30449.1"/>
    </source>
</evidence>
<accession>A0A0K2TWT9</accession>
<organism evidence="1">
    <name type="scientific">Lepeophtheirus salmonis</name>
    <name type="common">Salmon louse</name>
    <name type="synonym">Caligus salmonis</name>
    <dbReference type="NCBI Taxonomy" id="72036"/>
    <lineage>
        <taxon>Eukaryota</taxon>
        <taxon>Metazoa</taxon>
        <taxon>Ecdysozoa</taxon>
        <taxon>Arthropoda</taxon>
        <taxon>Crustacea</taxon>
        <taxon>Multicrustacea</taxon>
        <taxon>Hexanauplia</taxon>
        <taxon>Copepoda</taxon>
        <taxon>Siphonostomatoida</taxon>
        <taxon>Caligidae</taxon>
        <taxon>Lepeophtheirus</taxon>
    </lineage>
</organism>
<name>A0A0K2TWT9_LEPSM</name>
<sequence length="40" mass="4584">MSCGQGFPTSGLLHNCVKRQFTKINIYDFLSRHINNNMPT</sequence>